<protein>
    <recommendedName>
        <fullName evidence="5">YcxB-like protein domain-containing protein</fullName>
    </recommendedName>
</protein>
<reference evidence="3 4" key="1">
    <citation type="submission" date="2023-04" db="EMBL/GenBank/DDBJ databases">
        <title>YMD61, complete Genome.</title>
        <authorList>
            <person name="Zhang J."/>
        </authorList>
    </citation>
    <scope>NUCLEOTIDE SEQUENCE [LARGE SCALE GENOMIC DNA]</scope>
    <source>
        <strain evidence="3 4">YMD61</strain>
    </source>
</reference>
<dbReference type="RefSeq" id="WP_281463839.1">
    <property type="nucleotide sequence ID" value="NZ_CP124535.1"/>
</dbReference>
<organism evidence="3 4">
    <name type="scientific">Fuscovulum ytuae</name>
    <dbReference type="NCBI Taxonomy" id="3042299"/>
    <lineage>
        <taxon>Bacteria</taxon>
        <taxon>Pseudomonadati</taxon>
        <taxon>Pseudomonadota</taxon>
        <taxon>Alphaproteobacteria</taxon>
        <taxon>Rhodobacterales</taxon>
        <taxon>Paracoccaceae</taxon>
        <taxon>Fuscovulum</taxon>
    </lineage>
</organism>
<feature type="transmembrane region" description="Helical" evidence="2">
    <location>
        <begin position="83"/>
        <end position="103"/>
    </location>
</feature>
<keyword evidence="4" id="KW-1185">Reference proteome</keyword>
<feature type="region of interest" description="Disordered" evidence="1">
    <location>
        <begin position="1"/>
        <end position="25"/>
    </location>
</feature>
<dbReference type="EMBL" id="CP124535">
    <property type="protein sequence ID" value="WGV14713.1"/>
    <property type="molecule type" value="Genomic_DNA"/>
</dbReference>
<evidence type="ECO:0000256" key="2">
    <source>
        <dbReference type="SAM" id="Phobius"/>
    </source>
</evidence>
<evidence type="ECO:0000313" key="4">
    <source>
        <dbReference type="Proteomes" id="UP001230978"/>
    </source>
</evidence>
<accession>A0ABY8Q1U4</accession>
<proteinExistence type="predicted"/>
<evidence type="ECO:0000256" key="1">
    <source>
        <dbReference type="SAM" id="MobiDB-lite"/>
    </source>
</evidence>
<evidence type="ECO:0008006" key="5">
    <source>
        <dbReference type="Google" id="ProtNLM"/>
    </source>
</evidence>
<sequence>MTGPTAIEGGAGEAEAPATAAGQAGAKPDRIIHYTQDYSDALVWERESPTHRKRDKVALFAAFFAGLGLLKMLSGVMTDLAPLHSVPVAAVLMALPFALVILLQRRDLHQRAQRRADQRTGARLEIWGDRLVEYRDDRKEPLAFGALALREVRETEGHVFLSTGREVMIVPTRAFVNPAAKAAFAAEWQAKIA</sequence>
<evidence type="ECO:0000313" key="3">
    <source>
        <dbReference type="EMBL" id="WGV14713.1"/>
    </source>
</evidence>
<feature type="transmembrane region" description="Helical" evidence="2">
    <location>
        <begin position="57"/>
        <end position="77"/>
    </location>
</feature>
<keyword evidence="2" id="KW-0812">Transmembrane</keyword>
<gene>
    <name evidence="3" type="ORF">QF092_10430</name>
</gene>
<name>A0ABY8Q1U4_9RHOB</name>
<keyword evidence="2" id="KW-0472">Membrane</keyword>
<dbReference type="Proteomes" id="UP001230978">
    <property type="component" value="Chromosome"/>
</dbReference>
<keyword evidence="2" id="KW-1133">Transmembrane helix</keyword>